<protein>
    <submittedName>
        <fullName evidence="2">DinB family protein</fullName>
    </submittedName>
</protein>
<accession>A0A3A6PE21</accession>
<keyword evidence="3" id="KW-1185">Reference proteome</keyword>
<feature type="domain" description="DinB-like" evidence="1">
    <location>
        <begin position="14"/>
        <end position="154"/>
    </location>
</feature>
<evidence type="ECO:0000313" key="3">
    <source>
        <dbReference type="Proteomes" id="UP000267798"/>
    </source>
</evidence>
<name>A0A3A6PE21_9BACL</name>
<evidence type="ECO:0000313" key="2">
    <source>
        <dbReference type="EMBL" id="RJX39067.1"/>
    </source>
</evidence>
<dbReference type="OrthoDB" id="4295522at2"/>
<dbReference type="InterPro" id="IPR034660">
    <property type="entry name" value="DinB/YfiT-like"/>
</dbReference>
<dbReference type="SUPFAM" id="SSF109854">
    <property type="entry name" value="DinB/YfiT-like putative metalloenzymes"/>
    <property type="match status" value="1"/>
</dbReference>
<sequence>MLGAGRVEHYLFKQLAFVRSGTLKAASGVTEEMADLIPDGFRNSIRWNMGHVYVVLERFAFQYIGLPQQLPDGFKERFEYGTSPLTSASSAPLPSLPELEQLLGEQNARIQATLQDRLQEKITPYTTSTGFTMDSPEQFLSLALYHEGQHQSVIKLYKNLLNR</sequence>
<dbReference type="InterPro" id="IPR024775">
    <property type="entry name" value="DinB-like"/>
</dbReference>
<reference evidence="2 3" key="1">
    <citation type="submission" date="2018-09" db="EMBL/GenBank/DDBJ databases">
        <title>Paenibacillus aracenensis nov. sp. isolated from a cave in southern Spain.</title>
        <authorList>
            <person name="Jurado V."/>
            <person name="Gutierrez-Patricio S."/>
            <person name="Gonzalez-Pimentel J.L."/>
            <person name="Miller A.Z."/>
            <person name="Laiz L."/>
            <person name="Saiz-Jimenez C."/>
        </authorList>
    </citation>
    <scope>NUCLEOTIDE SEQUENCE [LARGE SCALE GENOMIC DNA]</scope>
    <source>
        <strain evidence="2 3">JCM 19203</strain>
    </source>
</reference>
<gene>
    <name evidence="2" type="ORF">D3P09_16345</name>
</gene>
<dbReference type="Proteomes" id="UP000267798">
    <property type="component" value="Unassembled WGS sequence"/>
</dbReference>
<dbReference type="EMBL" id="QXQB01000003">
    <property type="protein sequence ID" value="RJX39067.1"/>
    <property type="molecule type" value="Genomic_DNA"/>
</dbReference>
<dbReference type="Gene3D" id="1.20.120.450">
    <property type="entry name" value="dinb family like domain"/>
    <property type="match status" value="1"/>
</dbReference>
<organism evidence="2 3">
    <name type="scientific">Paenibacillus pinisoli</name>
    <dbReference type="NCBI Taxonomy" id="1276110"/>
    <lineage>
        <taxon>Bacteria</taxon>
        <taxon>Bacillati</taxon>
        <taxon>Bacillota</taxon>
        <taxon>Bacilli</taxon>
        <taxon>Bacillales</taxon>
        <taxon>Paenibacillaceae</taxon>
        <taxon>Paenibacillus</taxon>
    </lineage>
</organism>
<proteinExistence type="predicted"/>
<dbReference type="AlphaFoldDB" id="A0A3A6PE21"/>
<comment type="caution">
    <text evidence="2">The sequence shown here is derived from an EMBL/GenBank/DDBJ whole genome shotgun (WGS) entry which is preliminary data.</text>
</comment>
<dbReference type="Pfam" id="PF12867">
    <property type="entry name" value="DinB_2"/>
    <property type="match status" value="1"/>
</dbReference>
<evidence type="ECO:0000259" key="1">
    <source>
        <dbReference type="Pfam" id="PF12867"/>
    </source>
</evidence>